<dbReference type="Pfam" id="PF14839">
    <property type="entry name" value="DOR"/>
    <property type="match status" value="1"/>
</dbReference>
<evidence type="ECO:0000256" key="1">
    <source>
        <dbReference type="ARBA" id="ARBA00004419"/>
    </source>
</evidence>
<keyword evidence="8" id="KW-0539">Nucleus</keyword>
<keyword evidence="7" id="KW-0804">Transcription</keyword>
<dbReference type="OrthoDB" id="10041339at2759"/>
<keyword evidence="3" id="KW-0963">Cytoplasm</keyword>
<keyword evidence="5" id="KW-0805">Transcription regulation</keyword>
<evidence type="ECO:0000313" key="13">
    <source>
        <dbReference type="Proteomes" id="UP000838412"/>
    </source>
</evidence>
<feature type="region of interest" description="Disordered" evidence="11">
    <location>
        <begin position="47"/>
        <end position="69"/>
    </location>
</feature>
<evidence type="ECO:0000256" key="2">
    <source>
        <dbReference type="ARBA" id="ARBA00004514"/>
    </source>
</evidence>
<dbReference type="Proteomes" id="UP000838412">
    <property type="component" value="Chromosome 7"/>
</dbReference>
<comment type="subcellular location">
    <subcellularLocation>
        <location evidence="2">Cytoplasm</location>
        <location evidence="2">Cytosol</location>
    </subcellularLocation>
    <subcellularLocation>
        <location evidence="1">Cytoplasmic vesicle</location>
        <location evidence="1">Autophagosome</location>
    </subcellularLocation>
    <subcellularLocation>
        <location evidence="10">Nucleus</location>
        <location evidence="10">Nuclear body</location>
    </subcellularLocation>
</comment>
<keyword evidence="6" id="KW-0010">Activator</keyword>
<evidence type="ECO:0000313" key="12">
    <source>
        <dbReference type="EMBL" id="CAH1270585.1"/>
    </source>
</evidence>
<evidence type="ECO:0000256" key="10">
    <source>
        <dbReference type="ARBA" id="ARBA00034306"/>
    </source>
</evidence>
<name>A0A8K0A7Q2_BRALA</name>
<evidence type="ECO:0000256" key="5">
    <source>
        <dbReference type="ARBA" id="ARBA00023015"/>
    </source>
</evidence>
<evidence type="ECO:0000256" key="8">
    <source>
        <dbReference type="ARBA" id="ARBA00023242"/>
    </source>
</evidence>
<evidence type="ECO:0000256" key="7">
    <source>
        <dbReference type="ARBA" id="ARBA00023163"/>
    </source>
</evidence>
<accession>A0A8K0A7Q2</accession>
<dbReference type="PANTHER" id="PTHR31671:SF3">
    <property type="entry name" value="DIABETES AND OBESITY REGULATED, ISOFORM G"/>
    <property type="match status" value="1"/>
</dbReference>
<feature type="region of interest" description="Disordered" evidence="11">
    <location>
        <begin position="118"/>
        <end position="152"/>
    </location>
</feature>
<sequence>MFNAVTSLLFGASEEEIGACDLRTSTLDDDWVLVELPAGMNIQQMEKEAEALSQSSPGEVPATSTTPVRIPENHPVEESWFVTPPPCFTAGGQSPVAMETNPMENLLIEHPSMSVYVQRPSRNSSGETTESSSDSNGPRQQQRRDVVHRPPQRAAAIAARVGIVEQAKMKRHAQRVQERHEKKAYSKTNLQRANLTSCRPIRASHHNRNRGLMCKQPRGRVNKGRC</sequence>
<evidence type="ECO:0000256" key="9">
    <source>
        <dbReference type="ARBA" id="ARBA00023329"/>
    </source>
</evidence>
<keyword evidence="4" id="KW-0072">Autophagy</keyword>
<proteinExistence type="predicted"/>
<dbReference type="GO" id="GO:0005776">
    <property type="term" value="C:autophagosome"/>
    <property type="evidence" value="ECO:0007669"/>
    <property type="project" value="UniProtKB-SubCell"/>
</dbReference>
<dbReference type="EMBL" id="OV696692">
    <property type="protein sequence ID" value="CAH1270585.1"/>
    <property type="molecule type" value="Genomic_DNA"/>
</dbReference>
<dbReference type="GO" id="GO:0016604">
    <property type="term" value="C:nuclear body"/>
    <property type="evidence" value="ECO:0007669"/>
    <property type="project" value="UniProtKB-SubCell"/>
</dbReference>
<protein>
    <submittedName>
        <fullName evidence="12">TP53INP1 protein</fullName>
    </submittedName>
</protein>
<dbReference type="GO" id="GO:0031410">
    <property type="term" value="C:cytoplasmic vesicle"/>
    <property type="evidence" value="ECO:0007669"/>
    <property type="project" value="UniProtKB-KW"/>
</dbReference>
<dbReference type="GO" id="GO:0005829">
    <property type="term" value="C:cytosol"/>
    <property type="evidence" value="ECO:0007669"/>
    <property type="project" value="UniProtKB-SubCell"/>
</dbReference>
<evidence type="ECO:0000256" key="11">
    <source>
        <dbReference type="SAM" id="MobiDB-lite"/>
    </source>
</evidence>
<keyword evidence="13" id="KW-1185">Reference proteome</keyword>
<evidence type="ECO:0000256" key="3">
    <source>
        <dbReference type="ARBA" id="ARBA00022490"/>
    </source>
</evidence>
<dbReference type="InterPro" id="IPR029431">
    <property type="entry name" value="TP53INP"/>
</dbReference>
<dbReference type="GO" id="GO:0045893">
    <property type="term" value="P:positive regulation of DNA-templated transcription"/>
    <property type="evidence" value="ECO:0007669"/>
    <property type="project" value="TreeGrafter"/>
</dbReference>
<dbReference type="AlphaFoldDB" id="A0A8K0A7Q2"/>
<evidence type="ECO:0000256" key="4">
    <source>
        <dbReference type="ARBA" id="ARBA00023006"/>
    </source>
</evidence>
<keyword evidence="9" id="KW-0968">Cytoplasmic vesicle</keyword>
<reference evidence="12" key="1">
    <citation type="submission" date="2022-01" db="EMBL/GenBank/DDBJ databases">
        <authorList>
            <person name="Braso-Vives M."/>
        </authorList>
    </citation>
    <scope>NUCLEOTIDE SEQUENCE</scope>
</reference>
<evidence type="ECO:0000256" key="6">
    <source>
        <dbReference type="ARBA" id="ARBA00023159"/>
    </source>
</evidence>
<feature type="compositionally biased region" description="Polar residues" evidence="11">
    <location>
        <begin position="52"/>
        <end position="67"/>
    </location>
</feature>
<dbReference type="PANTHER" id="PTHR31671">
    <property type="entry name" value="DIABETES AND OBESITY REGULATED, ISOFORM G"/>
    <property type="match status" value="1"/>
</dbReference>
<feature type="compositionally biased region" description="Low complexity" evidence="11">
    <location>
        <begin position="121"/>
        <end position="137"/>
    </location>
</feature>
<dbReference type="GO" id="GO:0000045">
    <property type="term" value="P:autophagosome assembly"/>
    <property type="evidence" value="ECO:0007669"/>
    <property type="project" value="TreeGrafter"/>
</dbReference>
<gene>
    <name evidence="12" type="primary">TP53INP1</name>
    <name evidence="12" type="ORF">BLAG_LOCUS22821</name>
</gene>
<organism evidence="12 13">
    <name type="scientific">Branchiostoma lanceolatum</name>
    <name type="common">Common lancelet</name>
    <name type="synonym">Amphioxus lanceolatum</name>
    <dbReference type="NCBI Taxonomy" id="7740"/>
    <lineage>
        <taxon>Eukaryota</taxon>
        <taxon>Metazoa</taxon>
        <taxon>Chordata</taxon>
        <taxon>Cephalochordata</taxon>
        <taxon>Leptocardii</taxon>
        <taxon>Amphioxiformes</taxon>
        <taxon>Branchiostomatidae</taxon>
        <taxon>Branchiostoma</taxon>
    </lineage>
</organism>